<evidence type="ECO:0000259" key="16">
    <source>
        <dbReference type="PROSITE" id="PS51634"/>
    </source>
</evidence>
<comment type="subcellular location">
    <subcellularLocation>
        <location evidence="3 12">Cytoplasm</location>
    </subcellularLocation>
    <subcellularLocation>
        <location evidence="2">Membrane</location>
    </subcellularLocation>
    <subcellularLocation>
        <location evidence="1">Nucleus</location>
    </subcellularLocation>
</comment>
<dbReference type="GO" id="GO:0005634">
    <property type="term" value="C:nucleus"/>
    <property type="evidence" value="ECO:0007669"/>
    <property type="project" value="UniProtKB-SubCell"/>
</dbReference>
<dbReference type="Gene3D" id="1.20.1110.10">
    <property type="entry name" value="Calcium-transporting ATPase, transmembrane domain"/>
    <property type="match status" value="1"/>
</dbReference>
<evidence type="ECO:0000256" key="13">
    <source>
        <dbReference type="RuleBase" id="RU000668"/>
    </source>
</evidence>
<evidence type="ECO:0000256" key="1">
    <source>
        <dbReference type="ARBA" id="ARBA00004123"/>
    </source>
</evidence>
<dbReference type="SUPFAM" id="SSF81660">
    <property type="entry name" value="Metal cation-transporting ATPase, ATP-binding domain N"/>
    <property type="match status" value="1"/>
</dbReference>
<comment type="caution">
    <text evidence="17">The sequence shown here is derived from an EMBL/GenBank/DDBJ whole genome shotgun (WGS) entry which is preliminary data.</text>
</comment>
<dbReference type="Proteomes" id="UP000467840">
    <property type="component" value="Chromosome 1"/>
</dbReference>
<feature type="region of interest" description="Disordered" evidence="14">
    <location>
        <begin position="1013"/>
        <end position="1039"/>
    </location>
</feature>
<keyword evidence="7 12" id="KW-0689">Ribosomal protein</keyword>
<feature type="region of interest" description="Disordered" evidence="14">
    <location>
        <begin position="449"/>
        <end position="479"/>
    </location>
</feature>
<dbReference type="InterPro" id="IPR023214">
    <property type="entry name" value="HAD_sf"/>
</dbReference>
<dbReference type="InterPro" id="IPR001757">
    <property type="entry name" value="P_typ_ATPase"/>
</dbReference>
<feature type="domain" description="CRC" evidence="16">
    <location>
        <begin position="786"/>
        <end position="911"/>
    </location>
</feature>
<feature type="transmembrane region" description="Helical" evidence="15">
    <location>
        <begin position="389"/>
        <end position="412"/>
    </location>
</feature>
<dbReference type="Gene3D" id="3.40.50.1000">
    <property type="entry name" value="HAD superfamily/HAD-like"/>
    <property type="match status" value="1"/>
</dbReference>
<evidence type="ECO:0000256" key="7">
    <source>
        <dbReference type="ARBA" id="ARBA00022980"/>
    </source>
</evidence>
<name>A0A6A6LFV9_HEVBR</name>
<dbReference type="FunFam" id="3.40.50.1000:FF:000193">
    <property type="entry name" value="Plasma membrane calcium-transporting ATPase 2"/>
    <property type="match status" value="1"/>
</dbReference>
<dbReference type="GO" id="GO:0022627">
    <property type="term" value="C:cytosolic small ribosomal subunit"/>
    <property type="evidence" value="ECO:0007669"/>
    <property type="project" value="UniProtKB-UniRule"/>
</dbReference>
<organism evidence="17 18">
    <name type="scientific">Hevea brasiliensis</name>
    <name type="common">Para rubber tree</name>
    <name type="synonym">Siphonia brasiliensis</name>
    <dbReference type="NCBI Taxonomy" id="3981"/>
    <lineage>
        <taxon>Eukaryota</taxon>
        <taxon>Viridiplantae</taxon>
        <taxon>Streptophyta</taxon>
        <taxon>Embryophyta</taxon>
        <taxon>Tracheophyta</taxon>
        <taxon>Spermatophyta</taxon>
        <taxon>Magnoliopsida</taxon>
        <taxon>eudicotyledons</taxon>
        <taxon>Gunneridae</taxon>
        <taxon>Pentapetalae</taxon>
        <taxon>rosids</taxon>
        <taxon>fabids</taxon>
        <taxon>Malpighiales</taxon>
        <taxon>Euphorbiaceae</taxon>
        <taxon>Crotonoideae</taxon>
        <taxon>Micrandreae</taxon>
        <taxon>Hevea</taxon>
    </lineage>
</organism>
<dbReference type="Gene3D" id="3.40.1110.10">
    <property type="entry name" value="Calcium-transporting ATPase, cytoplasmic domain N"/>
    <property type="match status" value="1"/>
</dbReference>
<dbReference type="PRINTS" id="PR00120">
    <property type="entry name" value="HATPASE"/>
</dbReference>
<dbReference type="Pfam" id="PF01015">
    <property type="entry name" value="Ribosomal_S3Ae"/>
    <property type="match status" value="1"/>
</dbReference>
<comment type="caution">
    <text evidence="12">Lacks conserved residue(s) required for the propagation of feature annotation.</text>
</comment>
<comment type="similarity">
    <text evidence="4">Belongs to the lin-54 family.</text>
</comment>
<comment type="similarity">
    <text evidence="12 13">Belongs to the eukaryotic ribosomal protein eS1 family.</text>
</comment>
<keyword evidence="5 15" id="KW-0812">Transmembrane</keyword>
<accession>A0A6A6LFV9</accession>
<keyword evidence="9 15" id="KW-0472">Membrane</keyword>
<evidence type="ECO:0000256" key="10">
    <source>
        <dbReference type="ARBA" id="ARBA00023242"/>
    </source>
</evidence>
<evidence type="ECO:0000256" key="6">
    <source>
        <dbReference type="ARBA" id="ARBA00022842"/>
    </source>
</evidence>
<dbReference type="GO" id="GO:0005524">
    <property type="term" value="F:ATP binding"/>
    <property type="evidence" value="ECO:0007669"/>
    <property type="project" value="InterPro"/>
</dbReference>
<evidence type="ECO:0000256" key="4">
    <source>
        <dbReference type="ARBA" id="ARBA00007267"/>
    </source>
</evidence>
<dbReference type="InterPro" id="IPR001593">
    <property type="entry name" value="Ribosomal_eS1"/>
</dbReference>
<evidence type="ECO:0000256" key="2">
    <source>
        <dbReference type="ARBA" id="ARBA00004370"/>
    </source>
</evidence>
<evidence type="ECO:0000256" key="15">
    <source>
        <dbReference type="SAM" id="Phobius"/>
    </source>
</evidence>
<dbReference type="SMR" id="A0A6A6LFV9"/>
<keyword evidence="10" id="KW-0539">Nucleus</keyword>
<evidence type="ECO:0000256" key="14">
    <source>
        <dbReference type="SAM" id="MobiDB-lite"/>
    </source>
</evidence>
<dbReference type="GO" id="GO:0006412">
    <property type="term" value="P:translation"/>
    <property type="evidence" value="ECO:0007669"/>
    <property type="project" value="UniProtKB-UniRule"/>
</dbReference>
<dbReference type="InterPro" id="IPR018281">
    <property type="entry name" value="Ribosomal_eS1_CS"/>
</dbReference>
<gene>
    <name evidence="17" type="ORF">GH714_023771</name>
</gene>
<dbReference type="GO" id="GO:0003735">
    <property type="term" value="F:structural constituent of ribosome"/>
    <property type="evidence" value="ECO:0007669"/>
    <property type="project" value="UniProtKB-UniRule"/>
</dbReference>
<dbReference type="SUPFAM" id="SSF56784">
    <property type="entry name" value="HAD-like"/>
    <property type="match status" value="1"/>
</dbReference>
<keyword evidence="6" id="KW-0460">Magnesium</keyword>
<feature type="compositionally biased region" description="Polar residues" evidence="14">
    <location>
        <begin position="679"/>
        <end position="691"/>
    </location>
</feature>
<sequence>MKQMMADKVLLHKVSACEKMGSVATICIENVNQMQVSEFWLGKEIIEHMEMEPDFSLLLEEGVALNTNATVNKPHSAASTLKISGSPTEKAILSWAVLDLEMNISETRQKCEIMYVEAFNSEKKTSGVMMRKSNEKAIHTHWKGAAEMILAMCSTYYVKSGELVEMNEEERIQFREIIHSIAAKNQRCIAFAHKKVVEQNRQVSGEKLEETGFTLLGLVGLKKPCKPGVGTAVESCKKAKVSVKMINGDHPHTARAVAIECGILSREEDIDTKAVVEGVEFRNYSPEERTARVEDIRLMARSTPFDKLLMVQCLKEKGHVVAFIGDGMNDASALKEADIGLSMGIQGTEVAKESSDIIILDDNFTTVATVLRWGRCVYNNIQKFIQFQLTVNVAALVINVVAALVINVVAAISSGGVLLTADQLQWVNLVIGVMGALAFFSEQPTNELMTKPPAGRRQLSDPLKPRPSQIRDDNNTSEGVSEAVELSNLSAEQLGCLASSSSPKDVTAEPLNEHLELAIELPEPLKCDSTSPDKSIVPLDAIRRDTAPEEVDKSNERHCLYESEKICVKSVELTKVKMKQEIPQDSTNDLENVESIVCDDYSEQKMGEPGSQSIVLGKKKEADEIPAILSGSLLNKLVVNDAAAEVDVKGKKRESSCKQNRIRRLVFEMAGAHKKESVCQENSTSPISGQSDCEVGHTAKPSTPRISMLSRRGIGLHLNAFATTSSDNKVVKTETSSTKQEMSLVLCDGEDQVTEDAPQILTVVSDEVGISSPKMKRHKIEHAGAACKRCNCKRSKCLKLYCECFAAGLYCIEPCSCQDCFNKPAHEETVLETRKQIESRNPLAFAPKVIRSTDFVSEFGDETNKTPASARHKRGCNCKKSSCLKKYCECFQGGVGCSPNCRCEGCKNTFGTKNGLDENELEGGESEVLEKKASDVTLCDRIESGEEEGADLPIPSETARSSIQLPMTFGGRLSRSLSTFGASSQMCPSQKHGKDIFRQPKFETHLQAIPEEETPEVLTRSCPPANGVKSASPNCKRVSPPHQVTIRIIPAVEKAIFHGTINIHVMKNKRISKGKKGGKKKAVDPFAKKDWYDIKAPSVFNVRNIGKTLVTRTQGTKIASEGLKHRVFEVSLADLQKDEDHAYRKIRLRAEDVQGKNVLTNFWGMDFTTDKLRSLVRKWQTLIEAHVDVKTTDNYTLRLFCIAFTKRRANQVKRTCYAQSSQIRQIRRKMREIIINQASSCDLKELVAKFIPEMIGREIEKATSSIYPLQNVFIRKVKILKAPKFDLGKLMEVHGDYSADDIGVKLERPADETMAEGENEVVGVA</sequence>
<keyword evidence="8 15" id="KW-1133">Transmembrane helix</keyword>
<dbReference type="InterPro" id="IPR027500">
    <property type="entry name" value="Ribosomal_eS1_euk"/>
</dbReference>
<dbReference type="InterPro" id="IPR033467">
    <property type="entry name" value="Tesmin/TSO1-like_CXC"/>
</dbReference>
<proteinExistence type="inferred from homology"/>
<dbReference type="Pfam" id="PF03638">
    <property type="entry name" value="TCR"/>
    <property type="match status" value="2"/>
</dbReference>
<dbReference type="SMART" id="SM01397">
    <property type="entry name" value="Ribosomal_S3Ae"/>
    <property type="match status" value="1"/>
</dbReference>
<dbReference type="GO" id="GO:0005388">
    <property type="term" value="F:P-type calcium transporter activity"/>
    <property type="evidence" value="ECO:0007669"/>
    <property type="project" value="TreeGrafter"/>
</dbReference>
<dbReference type="PROSITE" id="PS51634">
    <property type="entry name" value="CRC"/>
    <property type="match status" value="1"/>
</dbReference>
<comment type="subunit">
    <text evidence="12">Component of the small ribosomal subunit. Mature ribosomes consist of a small (40S) and a large (60S) subunit. The 40S subunit contains about 33 different proteins and 1 molecule of RNA (18S). The 60S subunit contains about 49 different proteins and 3 molecules of RNA (25S, 5.8S and 5S).</text>
</comment>
<evidence type="ECO:0000256" key="9">
    <source>
        <dbReference type="ARBA" id="ARBA00023136"/>
    </source>
</evidence>
<evidence type="ECO:0000313" key="17">
    <source>
        <dbReference type="EMBL" id="KAF2298489.1"/>
    </source>
</evidence>
<evidence type="ECO:0000256" key="11">
    <source>
        <dbReference type="ARBA" id="ARBA00023274"/>
    </source>
</evidence>
<dbReference type="EMBL" id="JAAGAX010000011">
    <property type="protein sequence ID" value="KAF2298489.1"/>
    <property type="molecule type" value="Genomic_DNA"/>
</dbReference>
<dbReference type="GO" id="GO:0016887">
    <property type="term" value="F:ATP hydrolysis activity"/>
    <property type="evidence" value="ECO:0007669"/>
    <property type="project" value="InterPro"/>
</dbReference>
<evidence type="ECO:0000256" key="5">
    <source>
        <dbReference type="ARBA" id="ARBA00022692"/>
    </source>
</evidence>
<dbReference type="GO" id="GO:0005886">
    <property type="term" value="C:plasma membrane"/>
    <property type="evidence" value="ECO:0007669"/>
    <property type="project" value="TreeGrafter"/>
</dbReference>
<dbReference type="NCBIfam" id="TIGR01494">
    <property type="entry name" value="ATPase_P-type"/>
    <property type="match status" value="1"/>
</dbReference>
<dbReference type="SMART" id="SM01114">
    <property type="entry name" value="CXC"/>
    <property type="match status" value="2"/>
</dbReference>
<dbReference type="HAMAP" id="MF_03122">
    <property type="entry name" value="Ribosomal_eS1_euk"/>
    <property type="match status" value="1"/>
</dbReference>
<dbReference type="InterPro" id="IPR036412">
    <property type="entry name" value="HAD-like_sf"/>
</dbReference>
<protein>
    <recommendedName>
        <fullName evidence="12">Small ribosomal subunit protein eS1</fullName>
    </recommendedName>
</protein>
<evidence type="ECO:0000313" key="18">
    <source>
        <dbReference type="Proteomes" id="UP000467840"/>
    </source>
</evidence>
<dbReference type="PANTHER" id="PTHR24093">
    <property type="entry name" value="CATION TRANSPORTING ATPASE"/>
    <property type="match status" value="1"/>
</dbReference>
<feature type="region of interest" description="Disordered" evidence="14">
    <location>
        <begin position="678"/>
        <end position="705"/>
    </location>
</feature>
<evidence type="ECO:0000256" key="8">
    <source>
        <dbReference type="ARBA" id="ARBA00022989"/>
    </source>
</evidence>
<dbReference type="PANTHER" id="PTHR24093:SF509">
    <property type="entry name" value="CALCIUM-TRANSPORTING ATPASE"/>
    <property type="match status" value="1"/>
</dbReference>
<feature type="transmembrane region" description="Helical" evidence="15">
    <location>
        <begin position="424"/>
        <end position="441"/>
    </location>
</feature>
<evidence type="ECO:0000256" key="3">
    <source>
        <dbReference type="ARBA" id="ARBA00004496"/>
    </source>
</evidence>
<keyword evidence="11 12" id="KW-0687">Ribonucleoprotein</keyword>
<keyword evidence="12" id="KW-0963">Cytoplasm</keyword>
<dbReference type="InterPro" id="IPR023299">
    <property type="entry name" value="ATPase_P-typ_cyto_dom_N"/>
</dbReference>
<dbReference type="PROSITE" id="PS01191">
    <property type="entry name" value="RIBOSOMAL_S3AE"/>
    <property type="match status" value="1"/>
</dbReference>
<dbReference type="PRINTS" id="PR00119">
    <property type="entry name" value="CATATPASE"/>
</dbReference>
<dbReference type="InterPro" id="IPR005172">
    <property type="entry name" value="CRC"/>
</dbReference>
<evidence type="ECO:0000256" key="12">
    <source>
        <dbReference type="HAMAP-Rule" id="MF_03122"/>
    </source>
</evidence>
<reference evidence="17 18" key="1">
    <citation type="journal article" date="2020" name="Mol. Plant">
        <title>The Chromosome-Based Rubber Tree Genome Provides New Insights into Spurge Genome Evolution and Rubber Biosynthesis.</title>
        <authorList>
            <person name="Liu J."/>
            <person name="Shi C."/>
            <person name="Shi C.C."/>
            <person name="Li W."/>
            <person name="Zhang Q.J."/>
            <person name="Zhang Y."/>
            <person name="Li K."/>
            <person name="Lu H.F."/>
            <person name="Shi C."/>
            <person name="Zhu S.T."/>
            <person name="Xiao Z.Y."/>
            <person name="Nan H."/>
            <person name="Yue Y."/>
            <person name="Zhu X.G."/>
            <person name="Wu Y."/>
            <person name="Hong X.N."/>
            <person name="Fan G.Y."/>
            <person name="Tong Y."/>
            <person name="Zhang D."/>
            <person name="Mao C.L."/>
            <person name="Liu Y.L."/>
            <person name="Hao S.J."/>
            <person name="Liu W.Q."/>
            <person name="Lv M.Q."/>
            <person name="Zhang H.B."/>
            <person name="Liu Y."/>
            <person name="Hu-Tang G.R."/>
            <person name="Wang J.P."/>
            <person name="Wang J.H."/>
            <person name="Sun Y.H."/>
            <person name="Ni S.B."/>
            <person name="Chen W.B."/>
            <person name="Zhang X.C."/>
            <person name="Jiao Y.N."/>
            <person name="Eichler E.E."/>
            <person name="Li G.H."/>
            <person name="Liu X."/>
            <person name="Gao L.Z."/>
        </authorList>
    </citation>
    <scope>NUCLEOTIDE SEQUENCE [LARGE SCALE GENOMIC DNA]</scope>
    <source>
        <strain evidence="18">cv. GT1</strain>
        <tissue evidence="17">Leaf</tissue>
    </source>
</reference>
<dbReference type="Pfam" id="PF13246">
    <property type="entry name" value="Cation_ATPase"/>
    <property type="match status" value="1"/>
</dbReference>
<keyword evidence="18" id="KW-1185">Reference proteome</keyword>